<dbReference type="SUPFAM" id="SSF53756">
    <property type="entry name" value="UDP-Glycosyltransferase/glycogen phosphorylase"/>
    <property type="match status" value="1"/>
</dbReference>
<name>A0A2V5M1U8_9MICC</name>
<accession>A0A2V5M1U8</accession>
<dbReference type="EMBL" id="QJVD01000002">
    <property type="protein sequence ID" value="PYI69246.1"/>
    <property type="molecule type" value="Genomic_DNA"/>
</dbReference>
<protein>
    <submittedName>
        <fullName evidence="4">Glycosyltransferase WbuB</fullName>
    </submittedName>
</protein>
<dbReference type="AlphaFoldDB" id="A0A2V5M1U8"/>
<dbReference type="InterPro" id="IPR028098">
    <property type="entry name" value="Glyco_trans_4-like_N"/>
</dbReference>
<dbReference type="GO" id="GO:0016757">
    <property type="term" value="F:glycosyltransferase activity"/>
    <property type="evidence" value="ECO:0007669"/>
    <property type="project" value="UniProtKB-KW"/>
</dbReference>
<keyword evidence="2 4" id="KW-0808">Transferase</keyword>
<keyword evidence="5" id="KW-1185">Reference proteome</keyword>
<organism evidence="4 5">
    <name type="scientific">Arthrobacter livingstonensis</name>
    <dbReference type="NCBI Taxonomy" id="670078"/>
    <lineage>
        <taxon>Bacteria</taxon>
        <taxon>Bacillati</taxon>
        <taxon>Actinomycetota</taxon>
        <taxon>Actinomycetes</taxon>
        <taxon>Micrococcales</taxon>
        <taxon>Micrococcaceae</taxon>
        <taxon>Arthrobacter</taxon>
    </lineage>
</organism>
<keyword evidence="1" id="KW-0328">Glycosyltransferase</keyword>
<dbReference type="Gene3D" id="3.40.50.2000">
    <property type="entry name" value="Glycogen Phosphorylase B"/>
    <property type="match status" value="2"/>
</dbReference>
<evidence type="ECO:0000313" key="4">
    <source>
        <dbReference type="EMBL" id="PYI69246.1"/>
    </source>
</evidence>
<dbReference type="Pfam" id="PF13692">
    <property type="entry name" value="Glyco_trans_1_4"/>
    <property type="match status" value="1"/>
</dbReference>
<evidence type="ECO:0000256" key="2">
    <source>
        <dbReference type="ARBA" id="ARBA00022679"/>
    </source>
</evidence>
<reference evidence="4 5" key="1">
    <citation type="submission" date="2018-05" db="EMBL/GenBank/DDBJ databases">
        <title>Genetic diversity of glacier-inhabiting Cryobacterium bacteria in China and description of Cryobacterium mengkeensis sp. nov. and Arthrobacter glacialis sp. nov.</title>
        <authorList>
            <person name="Liu Q."/>
            <person name="Xin Y.-H."/>
        </authorList>
    </citation>
    <scope>NUCLEOTIDE SEQUENCE [LARGE SCALE GENOMIC DNA]</scope>
    <source>
        <strain evidence="4 5">LI2</strain>
    </source>
</reference>
<evidence type="ECO:0000256" key="1">
    <source>
        <dbReference type="ARBA" id="ARBA00022676"/>
    </source>
</evidence>
<evidence type="ECO:0000313" key="5">
    <source>
        <dbReference type="Proteomes" id="UP000247832"/>
    </source>
</evidence>
<dbReference type="PANTHER" id="PTHR12526:SF636">
    <property type="entry name" value="BLL3647 PROTEIN"/>
    <property type="match status" value="1"/>
</dbReference>
<dbReference type="CDD" id="cd03794">
    <property type="entry name" value="GT4_WbuB-like"/>
    <property type="match status" value="1"/>
</dbReference>
<dbReference type="OrthoDB" id="3657271at2"/>
<dbReference type="PANTHER" id="PTHR12526">
    <property type="entry name" value="GLYCOSYLTRANSFERASE"/>
    <property type="match status" value="1"/>
</dbReference>
<evidence type="ECO:0000259" key="3">
    <source>
        <dbReference type="Pfam" id="PF13579"/>
    </source>
</evidence>
<sequence>MAAQKPLRVVVATRLYAPEVGAAAFRLKALVDGLVGQGAEVEVITTVPPKGSGLFKPRYGLSRWPVLRDAGGNVRGYVQYLSYDIPAFFRLLAVKADVVVSEPPPTTGVVVALTSLLRGRPFVYYAADVWTEALSAMEVHGAVKRVMGAMEGFVLRRAAKVIAVSEPVAGQVAKFNVPADRIETVGNGVDTGVFSPDGPVALAANPYFIYTGTMSEWQGAGIFIEALPLVRQQHPDAEIRFFGQGTDEANLKALAAALAPGAVHFGGVVAPAEAAKWIRSAAGALVSIKPGQGYDFAKPTKIYAAAGCGTPVIFAGQGDGAAIVVEGGLGNAAPYDVQAVADAMVRAMVDPTIGGTQSAGSRIQWVLENASLAAAGRVAAEAVRAVVRRPVGTKPH</sequence>
<comment type="caution">
    <text evidence="4">The sequence shown here is derived from an EMBL/GenBank/DDBJ whole genome shotgun (WGS) entry which is preliminary data.</text>
</comment>
<dbReference type="Proteomes" id="UP000247832">
    <property type="component" value="Unassembled WGS sequence"/>
</dbReference>
<proteinExistence type="predicted"/>
<dbReference type="Pfam" id="PF13579">
    <property type="entry name" value="Glyco_trans_4_4"/>
    <property type="match status" value="1"/>
</dbReference>
<feature type="domain" description="Glycosyltransferase subfamily 4-like N-terminal" evidence="3">
    <location>
        <begin position="23"/>
        <end position="188"/>
    </location>
</feature>
<dbReference type="RefSeq" id="WP_110499388.1">
    <property type="nucleotide sequence ID" value="NZ_QJVD01000002.1"/>
</dbReference>
<gene>
    <name evidence="4" type="ORF">CVV68_02220</name>
</gene>